<accession>A0A1N6V707</accession>
<proteinExistence type="predicted"/>
<name>A0A1N6V707_9ACTN</name>
<evidence type="ECO:0008006" key="3">
    <source>
        <dbReference type="Google" id="ProtNLM"/>
    </source>
</evidence>
<dbReference type="Proteomes" id="UP000186004">
    <property type="component" value="Unassembled WGS sequence"/>
</dbReference>
<sequence length="50" mass="5282">MSMLADLVEVVIGVDTHKDTHTAALLDTRTGGVLARVTVNTDPDGYAELV</sequence>
<protein>
    <recommendedName>
        <fullName evidence="3">Transposase</fullName>
    </recommendedName>
</protein>
<keyword evidence="2" id="KW-1185">Reference proteome</keyword>
<gene>
    <name evidence="1" type="ORF">SAMN05444858_1041</name>
</gene>
<evidence type="ECO:0000313" key="2">
    <source>
        <dbReference type="Proteomes" id="UP000186004"/>
    </source>
</evidence>
<feature type="non-terminal residue" evidence="1">
    <location>
        <position position="50"/>
    </location>
</feature>
<dbReference type="OrthoDB" id="4337860at2"/>
<organism evidence="1 2">
    <name type="scientific">Micromonospora avicenniae</name>
    <dbReference type="NCBI Taxonomy" id="1198245"/>
    <lineage>
        <taxon>Bacteria</taxon>
        <taxon>Bacillati</taxon>
        <taxon>Actinomycetota</taxon>
        <taxon>Actinomycetes</taxon>
        <taxon>Micromonosporales</taxon>
        <taxon>Micromonosporaceae</taxon>
        <taxon>Micromonospora</taxon>
    </lineage>
</organism>
<dbReference type="EMBL" id="FTNF01000004">
    <property type="protein sequence ID" value="SIQ73630.1"/>
    <property type="molecule type" value="Genomic_DNA"/>
</dbReference>
<evidence type="ECO:0000313" key="1">
    <source>
        <dbReference type="EMBL" id="SIQ73630.1"/>
    </source>
</evidence>
<dbReference type="AlphaFoldDB" id="A0A1N6V707"/>
<reference evidence="1 2" key="1">
    <citation type="submission" date="2017-01" db="EMBL/GenBank/DDBJ databases">
        <authorList>
            <person name="Mah S.A."/>
            <person name="Swanson W.J."/>
            <person name="Moy G.W."/>
            <person name="Vacquier V.D."/>
        </authorList>
    </citation>
    <scope>NUCLEOTIDE SEQUENCE [LARGE SCALE GENOMIC DNA]</scope>
    <source>
        <strain evidence="1 2">DSM 45758</strain>
    </source>
</reference>